<feature type="transmembrane region" description="Helical" evidence="1">
    <location>
        <begin position="50"/>
        <end position="76"/>
    </location>
</feature>
<evidence type="ECO:0008006" key="4">
    <source>
        <dbReference type="Google" id="ProtNLM"/>
    </source>
</evidence>
<reference evidence="2 3" key="2">
    <citation type="submission" date="2023-06" db="EMBL/GenBank/DDBJ databases">
        <authorList>
            <person name="Zeman M."/>
            <person name="Kubasova T."/>
            <person name="Jahodarova E."/>
            <person name="Nykrynova M."/>
            <person name="Rychlik I."/>
        </authorList>
    </citation>
    <scope>NUCLEOTIDE SEQUENCE [LARGE SCALE GENOMIC DNA]</scope>
    <source>
        <strain evidence="2 3">ET341</strain>
    </source>
</reference>
<feature type="transmembrane region" description="Helical" evidence="1">
    <location>
        <begin position="88"/>
        <end position="108"/>
    </location>
</feature>
<protein>
    <recommendedName>
        <fullName evidence="4">DUF5673 domain-containing protein</fullName>
    </recommendedName>
</protein>
<proteinExistence type="predicted"/>
<sequence>MQEIFSLVLSFVLIIIFLWFTYSIANIIVTFFRCRKQDHSLQLCLNTGGLIFYVILTIIYLIAVIGGIIAVVYGIITSRSSFFHNGLNAAALLTVVYAYFLSTIVLVGRKNLMVGRMLIDYRKLKKVNFTYNNKVTFVYAQKDYSFPTRFVDKTKLRKMISR</sequence>
<name>A0ABT7UGQ1_9FIRM</name>
<dbReference type="Proteomes" id="UP001529275">
    <property type="component" value="Unassembled WGS sequence"/>
</dbReference>
<feature type="transmembrane region" description="Helical" evidence="1">
    <location>
        <begin position="6"/>
        <end position="29"/>
    </location>
</feature>
<keyword evidence="3" id="KW-1185">Reference proteome</keyword>
<keyword evidence="1" id="KW-0472">Membrane</keyword>
<organism evidence="2 3">
    <name type="scientific">Massilimicrobiota timonensis</name>
    <dbReference type="NCBI Taxonomy" id="1776392"/>
    <lineage>
        <taxon>Bacteria</taxon>
        <taxon>Bacillati</taxon>
        <taxon>Bacillota</taxon>
        <taxon>Erysipelotrichia</taxon>
        <taxon>Erysipelotrichales</taxon>
        <taxon>Erysipelotrichaceae</taxon>
        <taxon>Massilimicrobiota</taxon>
    </lineage>
</organism>
<reference evidence="3" key="1">
    <citation type="submission" date="2023-06" db="EMBL/GenBank/DDBJ databases">
        <title>Identification and characterization of horizontal gene transfer across gut microbiota members of farm animals based on homology search.</title>
        <authorList>
            <person name="Zeman M."/>
            <person name="Kubasova T."/>
            <person name="Jahodarova E."/>
            <person name="Nykrynova M."/>
            <person name="Rychlik I."/>
        </authorList>
    </citation>
    <scope>NUCLEOTIDE SEQUENCE [LARGE SCALE GENOMIC DNA]</scope>
    <source>
        <strain evidence="3">ET341</strain>
    </source>
</reference>
<keyword evidence="1" id="KW-1133">Transmembrane helix</keyword>
<evidence type="ECO:0000313" key="2">
    <source>
        <dbReference type="EMBL" id="MDM8195319.1"/>
    </source>
</evidence>
<comment type="caution">
    <text evidence="2">The sequence shown here is derived from an EMBL/GenBank/DDBJ whole genome shotgun (WGS) entry which is preliminary data.</text>
</comment>
<accession>A0ABT7UGQ1</accession>
<gene>
    <name evidence="2" type="ORF">QUV98_03175</name>
</gene>
<evidence type="ECO:0000313" key="3">
    <source>
        <dbReference type="Proteomes" id="UP001529275"/>
    </source>
</evidence>
<evidence type="ECO:0000256" key="1">
    <source>
        <dbReference type="SAM" id="Phobius"/>
    </source>
</evidence>
<dbReference type="EMBL" id="JAUDCK010000007">
    <property type="protein sequence ID" value="MDM8195319.1"/>
    <property type="molecule type" value="Genomic_DNA"/>
</dbReference>
<dbReference type="RefSeq" id="WP_087296804.1">
    <property type="nucleotide sequence ID" value="NZ_JAUDCK010000007.1"/>
</dbReference>
<keyword evidence="1" id="KW-0812">Transmembrane</keyword>